<sequence>DYAATSASVLYESAFVQRAFANGTSVNHIAPSPLDPTIALVPATKDAWMNGILSLTTTLVAVFVKEW</sequence>
<evidence type="ECO:0000313" key="2">
    <source>
        <dbReference type="EMBL" id="KAK0492162.1"/>
    </source>
</evidence>
<accession>A0AA39UJN7</accession>
<organism evidence="2 3">
    <name type="scientific">Armillaria luteobubalina</name>
    <dbReference type="NCBI Taxonomy" id="153913"/>
    <lineage>
        <taxon>Eukaryota</taxon>
        <taxon>Fungi</taxon>
        <taxon>Dikarya</taxon>
        <taxon>Basidiomycota</taxon>
        <taxon>Agaricomycotina</taxon>
        <taxon>Agaricomycetes</taxon>
        <taxon>Agaricomycetidae</taxon>
        <taxon>Agaricales</taxon>
        <taxon>Marasmiineae</taxon>
        <taxon>Physalacriaceae</taxon>
        <taxon>Armillaria</taxon>
    </lineage>
</organism>
<comment type="caution">
    <text evidence="2">The sequence shown here is derived from an EMBL/GenBank/DDBJ whole genome shotgun (WGS) entry which is preliminary data.</text>
</comment>
<feature type="non-terminal residue" evidence="2">
    <location>
        <position position="1"/>
    </location>
</feature>
<dbReference type="EMBL" id="JAUEPU010000031">
    <property type="protein sequence ID" value="KAK0492162.1"/>
    <property type="molecule type" value="Genomic_DNA"/>
</dbReference>
<evidence type="ECO:0000256" key="1">
    <source>
        <dbReference type="SAM" id="Phobius"/>
    </source>
</evidence>
<keyword evidence="1" id="KW-1133">Transmembrane helix</keyword>
<gene>
    <name evidence="2" type="ORF">EDD18DRAFT_1023326</name>
</gene>
<feature type="transmembrane region" description="Helical" evidence="1">
    <location>
        <begin position="47"/>
        <end position="64"/>
    </location>
</feature>
<proteinExistence type="predicted"/>
<feature type="non-terminal residue" evidence="2">
    <location>
        <position position="67"/>
    </location>
</feature>
<name>A0AA39UJN7_9AGAR</name>
<reference evidence="2" key="1">
    <citation type="submission" date="2023-06" db="EMBL/GenBank/DDBJ databases">
        <authorList>
            <consortium name="Lawrence Berkeley National Laboratory"/>
            <person name="Ahrendt S."/>
            <person name="Sahu N."/>
            <person name="Indic B."/>
            <person name="Wong-Bajracharya J."/>
            <person name="Merenyi Z."/>
            <person name="Ke H.-M."/>
            <person name="Monk M."/>
            <person name="Kocsube S."/>
            <person name="Drula E."/>
            <person name="Lipzen A."/>
            <person name="Balint B."/>
            <person name="Henrissat B."/>
            <person name="Andreopoulos B."/>
            <person name="Martin F.M."/>
            <person name="Harder C.B."/>
            <person name="Rigling D."/>
            <person name="Ford K.L."/>
            <person name="Foster G.D."/>
            <person name="Pangilinan J."/>
            <person name="Papanicolaou A."/>
            <person name="Barry K."/>
            <person name="LaButti K."/>
            <person name="Viragh M."/>
            <person name="Koriabine M."/>
            <person name="Yan M."/>
            <person name="Riley R."/>
            <person name="Champramary S."/>
            <person name="Plett K.L."/>
            <person name="Tsai I.J."/>
            <person name="Slot J."/>
            <person name="Sipos G."/>
            <person name="Plett J."/>
            <person name="Nagy L.G."/>
            <person name="Grigoriev I.V."/>
        </authorList>
    </citation>
    <scope>NUCLEOTIDE SEQUENCE</scope>
    <source>
        <strain evidence="2">HWK02</strain>
    </source>
</reference>
<keyword evidence="1" id="KW-0472">Membrane</keyword>
<protein>
    <submittedName>
        <fullName evidence="2">Uncharacterized protein</fullName>
    </submittedName>
</protein>
<dbReference type="AlphaFoldDB" id="A0AA39UJN7"/>
<dbReference type="Proteomes" id="UP001175228">
    <property type="component" value="Unassembled WGS sequence"/>
</dbReference>
<evidence type="ECO:0000313" key="3">
    <source>
        <dbReference type="Proteomes" id="UP001175228"/>
    </source>
</evidence>
<keyword evidence="1" id="KW-0812">Transmembrane</keyword>
<keyword evidence="3" id="KW-1185">Reference proteome</keyword>